<dbReference type="Gramene" id="Os04t0442050-00">
    <property type="protein sequence ID" value="Os04t0442050-00"/>
    <property type="gene ID" value="Os04g0442050"/>
</dbReference>
<sequence length="80" mass="8999">DGVTYDWQLRLWSQQLGLLVGVNINPFHHATKFTPRIIPDKHHVILIIGVNNLPSLQGGTQVPLYIKHLLQLAAKITITI</sequence>
<feature type="non-terminal residue" evidence="1">
    <location>
        <position position="80"/>
    </location>
</feature>
<gene>
    <name evidence="1" type="ordered locus">Os04g0442050</name>
    <name evidence="1" type="ORF">OSNPB_040442050</name>
</gene>
<dbReference type="InParanoid" id="A0A0P0WAI6"/>
<dbReference type="Proteomes" id="UP000059680">
    <property type="component" value="Chromosome 4"/>
</dbReference>
<reference evidence="2" key="1">
    <citation type="journal article" date="2005" name="Nature">
        <title>The map-based sequence of the rice genome.</title>
        <authorList>
            <consortium name="International rice genome sequencing project (IRGSP)"/>
            <person name="Matsumoto T."/>
            <person name="Wu J."/>
            <person name="Kanamori H."/>
            <person name="Katayose Y."/>
            <person name="Fujisawa M."/>
            <person name="Namiki N."/>
            <person name="Mizuno H."/>
            <person name="Yamamoto K."/>
            <person name="Antonio B.A."/>
            <person name="Baba T."/>
            <person name="Sakata K."/>
            <person name="Nagamura Y."/>
            <person name="Aoki H."/>
            <person name="Arikawa K."/>
            <person name="Arita K."/>
            <person name="Bito T."/>
            <person name="Chiden Y."/>
            <person name="Fujitsuka N."/>
            <person name="Fukunaka R."/>
            <person name="Hamada M."/>
            <person name="Harada C."/>
            <person name="Hayashi A."/>
            <person name="Hijishita S."/>
            <person name="Honda M."/>
            <person name="Hosokawa S."/>
            <person name="Ichikawa Y."/>
            <person name="Idonuma A."/>
            <person name="Iijima M."/>
            <person name="Ikeda M."/>
            <person name="Ikeno M."/>
            <person name="Ito K."/>
            <person name="Ito S."/>
            <person name="Ito T."/>
            <person name="Ito Y."/>
            <person name="Ito Y."/>
            <person name="Iwabuchi A."/>
            <person name="Kamiya K."/>
            <person name="Karasawa W."/>
            <person name="Kurita K."/>
            <person name="Katagiri S."/>
            <person name="Kikuta A."/>
            <person name="Kobayashi H."/>
            <person name="Kobayashi N."/>
            <person name="Machita K."/>
            <person name="Maehara T."/>
            <person name="Masukawa M."/>
            <person name="Mizubayashi T."/>
            <person name="Mukai Y."/>
            <person name="Nagasaki H."/>
            <person name="Nagata Y."/>
            <person name="Naito S."/>
            <person name="Nakashima M."/>
            <person name="Nakama Y."/>
            <person name="Nakamichi Y."/>
            <person name="Nakamura M."/>
            <person name="Meguro A."/>
            <person name="Negishi M."/>
            <person name="Ohta I."/>
            <person name="Ohta T."/>
            <person name="Okamoto M."/>
            <person name="Ono N."/>
            <person name="Saji S."/>
            <person name="Sakaguchi M."/>
            <person name="Sakai K."/>
            <person name="Shibata M."/>
            <person name="Shimokawa T."/>
            <person name="Song J."/>
            <person name="Takazaki Y."/>
            <person name="Terasawa K."/>
            <person name="Tsugane M."/>
            <person name="Tsuji K."/>
            <person name="Ueda S."/>
            <person name="Waki K."/>
            <person name="Yamagata H."/>
            <person name="Yamamoto M."/>
            <person name="Yamamoto S."/>
            <person name="Yamane H."/>
            <person name="Yoshiki S."/>
            <person name="Yoshihara R."/>
            <person name="Yukawa K."/>
            <person name="Zhong H."/>
            <person name="Yano M."/>
            <person name="Yuan Q."/>
            <person name="Ouyang S."/>
            <person name="Liu J."/>
            <person name="Jones K.M."/>
            <person name="Gansberger K."/>
            <person name="Moffat K."/>
            <person name="Hill J."/>
            <person name="Bera J."/>
            <person name="Fadrosh D."/>
            <person name="Jin S."/>
            <person name="Johri S."/>
            <person name="Kim M."/>
            <person name="Overton L."/>
            <person name="Reardon M."/>
            <person name="Tsitrin T."/>
            <person name="Vuong H."/>
            <person name="Weaver B."/>
            <person name="Ciecko A."/>
            <person name="Tallon L."/>
            <person name="Jackson J."/>
            <person name="Pai G."/>
            <person name="Aken S.V."/>
            <person name="Utterback T."/>
            <person name="Reidmuller S."/>
            <person name="Feldblyum T."/>
            <person name="Hsiao J."/>
            <person name="Zismann V."/>
            <person name="Iobst S."/>
            <person name="de Vazeille A.R."/>
            <person name="Buell C.R."/>
            <person name="Ying K."/>
            <person name="Li Y."/>
            <person name="Lu T."/>
            <person name="Huang Y."/>
            <person name="Zhao Q."/>
            <person name="Feng Q."/>
            <person name="Zhang L."/>
            <person name="Zhu J."/>
            <person name="Weng Q."/>
            <person name="Mu J."/>
            <person name="Lu Y."/>
            <person name="Fan D."/>
            <person name="Liu Y."/>
            <person name="Guan J."/>
            <person name="Zhang Y."/>
            <person name="Yu S."/>
            <person name="Liu X."/>
            <person name="Zhang Y."/>
            <person name="Hong G."/>
            <person name="Han B."/>
            <person name="Choisne N."/>
            <person name="Demange N."/>
            <person name="Orjeda G."/>
            <person name="Samain S."/>
            <person name="Cattolico L."/>
            <person name="Pelletier E."/>
            <person name="Couloux A."/>
            <person name="Segurens B."/>
            <person name="Wincker P."/>
            <person name="D'Hont A."/>
            <person name="Scarpelli C."/>
            <person name="Weissenbach J."/>
            <person name="Salanoubat M."/>
            <person name="Quetier F."/>
            <person name="Yu Y."/>
            <person name="Kim H.R."/>
            <person name="Rambo T."/>
            <person name="Currie J."/>
            <person name="Collura K."/>
            <person name="Luo M."/>
            <person name="Yang T."/>
            <person name="Ammiraju J.S.S."/>
            <person name="Engler F."/>
            <person name="Soderlund C."/>
            <person name="Wing R.A."/>
            <person name="Palmer L.E."/>
            <person name="de la Bastide M."/>
            <person name="Spiegel L."/>
            <person name="Nascimento L."/>
            <person name="Zutavern T."/>
            <person name="O'Shaughnessy A."/>
            <person name="Dike S."/>
            <person name="Dedhia N."/>
            <person name="Preston R."/>
            <person name="Balija V."/>
            <person name="McCombie W.R."/>
            <person name="Chow T."/>
            <person name="Chen H."/>
            <person name="Chung M."/>
            <person name="Chen C."/>
            <person name="Shaw J."/>
            <person name="Wu H."/>
            <person name="Hsiao K."/>
            <person name="Chao Y."/>
            <person name="Chu M."/>
            <person name="Cheng C."/>
            <person name="Hour A."/>
            <person name="Lee P."/>
            <person name="Lin S."/>
            <person name="Lin Y."/>
            <person name="Liou J."/>
            <person name="Liu S."/>
            <person name="Hsing Y."/>
            <person name="Raghuvanshi S."/>
            <person name="Mohanty A."/>
            <person name="Bharti A.K."/>
            <person name="Gaur A."/>
            <person name="Gupta V."/>
            <person name="Kumar D."/>
            <person name="Ravi V."/>
            <person name="Vij S."/>
            <person name="Kapur A."/>
            <person name="Khurana P."/>
            <person name="Khurana P."/>
            <person name="Khurana J.P."/>
            <person name="Tyagi A.K."/>
            <person name="Gaikwad K."/>
            <person name="Singh A."/>
            <person name="Dalal V."/>
            <person name="Srivastava S."/>
            <person name="Dixit A."/>
            <person name="Pal A.K."/>
            <person name="Ghazi I.A."/>
            <person name="Yadav M."/>
            <person name="Pandit A."/>
            <person name="Bhargava A."/>
            <person name="Sureshbabu K."/>
            <person name="Batra K."/>
            <person name="Sharma T.R."/>
            <person name="Mohapatra T."/>
            <person name="Singh N.K."/>
            <person name="Messing J."/>
            <person name="Nelson A.B."/>
            <person name="Fuks G."/>
            <person name="Kavchok S."/>
            <person name="Keizer G."/>
            <person name="Linton E."/>
            <person name="Llaca V."/>
            <person name="Song R."/>
            <person name="Tanyolac B."/>
            <person name="Young S."/>
            <person name="Ho-Il K."/>
            <person name="Hahn J.H."/>
            <person name="Sangsakoo G."/>
            <person name="Vanavichit A."/>
            <person name="de Mattos Luiz.A.T."/>
            <person name="Zimmer P.D."/>
            <person name="Malone G."/>
            <person name="Dellagostin O."/>
            <person name="de Oliveira A.C."/>
            <person name="Bevan M."/>
            <person name="Bancroft I."/>
            <person name="Minx P."/>
            <person name="Cordum H."/>
            <person name="Wilson R."/>
            <person name="Cheng Z."/>
            <person name="Jin W."/>
            <person name="Jiang J."/>
            <person name="Leong S.A."/>
            <person name="Iwama H."/>
            <person name="Gojobori T."/>
            <person name="Itoh T."/>
            <person name="Niimura Y."/>
            <person name="Fujii Y."/>
            <person name="Habara T."/>
            <person name="Sakai H."/>
            <person name="Sato Y."/>
            <person name="Wilson G."/>
            <person name="Kumar K."/>
            <person name="McCouch S."/>
            <person name="Juretic N."/>
            <person name="Hoen D."/>
            <person name="Wright S."/>
            <person name="Bruskiewich R."/>
            <person name="Bureau T."/>
            <person name="Miyao A."/>
            <person name="Hirochika H."/>
            <person name="Nishikawa T."/>
            <person name="Kadowaki K."/>
            <person name="Sugiura M."/>
            <person name="Burr B."/>
            <person name="Sasaki T."/>
        </authorList>
    </citation>
    <scope>NUCLEOTIDE SEQUENCE [LARGE SCALE GENOMIC DNA]</scope>
    <source>
        <strain evidence="2">cv. Nipponbare</strain>
    </source>
</reference>
<dbReference type="EMBL" id="AP014960">
    <property type="protein sequence ID" value="BAS89355.1"/>
    <property type="molecule type" value="Genomic_DNA"/>
</dbReference>
<dbReference type="PaxDb" id="39947-A0A0P0WAI6"/>
<reference evidence="1 2" key="3">
    <citation type="journal article" date="2013" name="Rice">
        <title>Improvement of the Oryza sativa Nipponbare reference genome using next generation sequence and optical map data.</title>
        <authorList>
            <person name="Kawahara Y."/>
            <person name="de la Bastide M."/>
            <person name="Hamilton J.P."/>
            <person name="Kanamori H."/>
            <person name="McCombie W.R."/>
            <person name="Ouyang S."/>
            <person name="Schwartz D.C."/>
            <person name="Tanaka T."/>
            <person name="Wu J."/>
            <person name="Zhou S."/>
            <person name="Childs K.L."/>
            <person name="Davidson R.M."/>
            <person name="Lin H."/>
            <person name="Quesada-Ocampo L."/>
            <person name="Vaillancourt B."/>
            <person name="Sakai H."/>
            <person name="Lee S.S."/>
            <person name="Kim J."/>
            <person name="Numa H."/>
            <person name="Itoh T."/>
            <person name="Buell C.R."/>
            <person name="Matsumoto T."/>
        </authorList>
    </citation>
    <scope>NUCLEOTIDE SEQUENCE [LARGE SCALE GENOMIC DNA]</scope>
    <source>
        <strain evidence="2">cv. Nipponbare</strain>
    </source>
</reference>
<dbReference type="AlphaFoldDB" id="A0A0P0WAI6"/>
<protein>
    <submittedName>
        <fullName evidence="1">Os04g0442050 protein</fullName>
    </submittedName>
</protein>
<reference evidence="1 2" key="2">
    <citation type="journal article" date="2013" name="Plant Cell Physiol.">
        <title>Rice Annotation Project Database (RAP-DB): an integrative and interactive database for rice genomics.</title>
        <authorList>
            <person name="Sakai H."/>
            <person name="Lee S.S."/>
            <person name="Tanaka T."/>
            <person name="Numa H."/>
            <person name="Kim J."/>
            <person name="Kawahara Y."/>
            <person name="Wakimoto H."/>
            <person name="Yang C.C."/>
            <person name="Iwamoto M."/>
            <person name="Abe T."/>
            <person name="Yamada Y."/>
            <person name="Muto A."/>
            <person name="Inokuchi H."/>
            <person name="Ikemura T."/>
            <person name="Matsumoto T."/>
            <person name="Sasaki T."/>
            <person name="Itoh T."/>
        </authorList>
    </citation>
    <scope>NUCLEOTIDE SEQUENCE [LARGE SCALE GENOMIC DNA]</scope>
    <source>
        <strain evidence="2">cv. Nipponbare</strain>
    </source>
</reference>
<evidence type="ECO:0000313" key="1">
    <source>
        <dbReference type="EMBL" id="BAS89355.1"/>
    </source>
</evidence>
<accession>A0A0P0WAI6</accession>
<keyword evidence="2" id="KW-1185">Reference proteome</keyword>
<name>A0A0P0WAI6_ORYSJ</name>
<proteinExistence type="predicted"/>
<organism evidence="1 2">
    <name type="scientific">Oryza sativa subsp. japonica</name>
    <name type="common">Rice</name>
    <dbReference type="NCBI Taxonomy" id="39947"/>
    <lineage>
        <taxon>Eukaryota</taxon>
        <taxon>Viridiplantae</taxon>
        <taxon>Streptophyta</taxon>
        <taxon>Embryophyta</taxon>
        <taxon>Tracheophyta</taxon>
        <taxon>Spermatophyta</taxon>
        <taxon>Magnoliopsida</taxon>
        <taxon>Liliopsida</taxon>
        <taxon>Poales</taxon>
        <taxon>Poaceae</taxon>
        <taxon>BOP clade</taxon>
        <taxon>Oryzoideae</taxon>
        <taxon>Oryzeae</taxon>
        <taxon>Oryzinae</taxon>
        <taxon>Oryza</taxon>
        <taxon>Oryza sativa</taxon>
    </lineage>
</organism>
<evidence type="ECO:0000313" key="2">
    <source>
        <dbReference type="Proteomes" id="UP000059680"/>
    </source>
</evidence>